<evidence type="ECO:0000256" key="1">
    <source>
        <dbReference type="SAM" id="SignalP"/>
    </source>
</evidence>
<dbReference type="EMBL" id="JAPJZH010000001">
    <property type="protein sequence ID" value="MDA4844153.1"/>
    <property type="molecule type" value="Genomic_DNA"/>
</dbReference>
<reference evidence="3" key="1">
    <citation type="submission" date="2022-11" db="EMBL/GenBank/DDBJ databases">
        <title>Hoeflea poritis sp. nov., isolated from scleractinian coral Porites lutea.</title>
        <authorList>
            <person name="Zhang G."/>
            <person name="Wei Q."/>
            <person name="Cai L."/>
        </authorList>
    </citation>
    <scope>NUCLEOTIDE SEQUENCE</scope>
    <source>
        <strain evidence="3">E7-10</strain>
    </source>
</reference>
<dbReference type="InterPro" id="IPR029058">
    <property type="entry name" value="AB_hydrolase_fold"/>
</dbReference>
<dbReference type="PANTHER" id="PTHR10992:SF1086">
    <property type="entry name" value="AB HYDROLASE-1 DOMAIN-CONTAINING PROTEIN"/>
    <property type="match status" value="1"/>
</dbReference>
<dbReference type="PROSITE" id="PS51318">
    <property type="entry name" value="TAT"/>
    <property type="match status" value="1"/>
</dbReference>
<dbReference type="PANTHER" id="PTHR10992">
    <property type="entry name" value="METHYLESTERASE FAMILY MEMBER"/>
    <property type="match status" value="1"/>
</dbReference>
<dbReference type="InterPro" id="IPR000073">
    <property type="entry name" value="AB_hydrolase_1"/>
</dbReference>
<organism evidence="3 4">
    <name type="scientific">Hoeflea poritis</name>
    <dbReference type="NCBI Taxonomy" id="2993659"/>
    <lineage>
        <taxon>Bacteria</taxon>
        <taxon>Pseudomonadati</taxon>
        <taxon>Pseudomonadota</taxon>
        <taxon>Alphaproteobacteria</taxon>
        <taxon>Hyphomicrobiales</taxon>
        <taxon>Rhizobiaceae</taxon>
        <taxon>Hoeflea</taxon>
    </lineage>
</organism>
<dbReference type="Proteomes" id="UP001148313">
    <property type="component" value="Unassembled WGS sequence"/>
</dbReference>
<dbReference type="SUPFAM" id="SSF53474">
    <property type="entry name" value="alpha/beta-Hydrolases"/>
    <property type="match status" value="1"/>
</dbReference>
<dbReference type="InterPro" id="IPR006311">
    <property type="entry name" value="TAT_signal"/>
</dbReference>
<evidence type="ECO:0000259" key="2">
    <source>
        <dbReference type="Pfam" id="PF12697"/>
    </source>
</evidence>
<sequence>MDRRRFLKVAAAGSAMAAASGMVAAKAQAGSKTAFVFVHGSWHGGWCWGQVEPILNDAGHMTVAIDLPGHGLNARLPGTFGARPLDAAAFATDPSPLAGIGIADYAAAVVVGAERARAAGAEKVIAVGHSMGGVPITFAAAGSPQLFDGLVYVAALAPVPGKPAGAYLQLEDQAKNSKLGPALVADPAVIGALRIDTRSTDPKYLALLKEALAADVDDGLLATVMHLLTPDAPVSIYGEAAEFSDGFADIKRTYIRCTQDQTVVPSTGAAIVADMNAAWPSQETNLIDIESSHEVMFAKPAELANMLAGLA</sequence>
<comment type="caution">
    <text evidence="3">The sequence shown here is derived from an EMBL/GenBank/DDBJ whole genome shotgun (WGS) entry which is preliminary data.</text>
</comment>
<keyword evidence="3" id="KW-0378">Hydrolase</keyword>
<evidence type="ECO:0000313" key="3">
    <source>
        <dbReference type="EMBL" id="MDA4844153.1"/>
    </source>
</evidence>
<dbReference type="Gene3D" id="3.40.50.1820">
    <property type="entry name" value="alpha/beta hydrolase"/>
    <property type="match status" value="1"/>
</dbReference>
<proteinExistence type="predicted"/>
<feature type="chain" id="PRO_5045643164" evidence="1">
    <location>
        <begin position="30"/>
        <end position="311"/>
    </location>
</feature>
<dbReference type="Pfam" id="PF12697">
    <property type="entry name" value="Abhydrolase_6"/>
    <property type="match status" value="1"/>
</dbReference>
<evidence type="ECO:0000313" key="4">
    <source>
        <dbReference type="Proteomes" id="UP001148313"/>
    </source>
</evidence>
<dbReference type="GO" id="GO:0016787">
    <property type="term" value="F:hydrolase activity"/>
    <property type="evidence" value="ECO:0007669"/>
    <property type="project" value="UniProtKB-KW"/>
</dbReference>
<keyword evidence="4" id="KW-1185">Reference proteome</keyword>
<gene>
    <name evidence="3" type="ORF">OOZ53_02280</name>
</gene>
<feature type="domain" description="AB hydrolase-1" evidence="2">
    <location>
        <begin position="35"/>
        <end position="304"/>
    </location>
</feature>
<dbReference type="RefSeq" id="WP_271087676.1">
    <property type="nucleotide sequence ID" value="NZ_JAPJZH010000001.1"/>
</dbReference>
<name>A0ABT4VHH4_9HYPH</name>
<protein>
    <submittedName>
        <fullName evidence="3">Alpha/beta fold hydrolase</fullName>
    </submittedName>
</protein>
<feature type="signal peptide" evidence="1">
    <location>
        <begin position="1"/>
        <end position="29"/>
    </location>
</feature>
<accession>A0ABT4VHH4</accession>
<dbReference type="InterPro" id="IPR045889">
    <property type="entry name" value="MES/HNL"/>
</dbReference>
<keyword evidence="1" id="KW-0732">Signal</keyword>